<evidence type="ECO:0000313" key="1">
    <source>
        <dbReference type="EMBL" id="USY17200.1"/>
    </source>
</evidence>
<keyword evidence="2" id="KW-1185">Reference proteome</keyword>
<accession>A0ABY5D1A4</accession>
<proteinExistence type="predicted"/>
<dbReference type="EMBL" id="CP099837">
    <property type="protein sequence ID" value="USY17200.1"/>
    <property type="molecule type" value="Genomic_DNA"/>
</dbReference>
<reference evidence="1" key="1">
    <citation type="submission" date="2022-06" db="EMBL/GenBank/DDBJ databases">
        <authorList>
            <person name="Ping M."/>
        </authorList>
    </citation>
    <scope>NUCLEOTIDE SEQUENCE</scope>
    <source>
        <strain evidence="1">JCM11759T</strain>
    </source>
</reference>
<name>A0ABY5D1A4_9ACTN</name>
<gene>
    <name evidence="1" type="ORF">NE857_17755</name>
</gene>
<dbReference type="Proteomes" id="UP001055940">
    <property type="component" value="Chromosome"/>
</dbReference>
<protein>
    <submittedName>
        <fullName evidence="1">YihY/virulence factor BrkB family protein</fullName>
    </submittedName>
</protein>
<evidence type="ECO:0000313" key="2">
    <source>
        <dbReference type="Proteomes" id="UP001055940"/>
    </source>
</evidence>
<dbReference type="RefSeq" id="WP_254416781.1">
    <property type="nucleotide sequence ID" value="NZ_BAAAJB010000053.1"/>
</dbReference>
<sequence>MSSGHPSAGWLLLDHFGAAYGTVAGGDVLMRWLWFSSLVVFPCAVVDAEPERPSTARPWWADPQPR</sequence>
<organism evidence="1 2">
    <name type="scientific">Nocardiopsis exhalans</name>
    <dbReference type="NCBI Taxonomy" id="163604"/>
    <lineage>
        <taxon>Bacteria</taxon>
        <taxon>Bacillati</taxon>
        <taxon>Actinomycetota</taxon>
        <taxon>Actinomycetes</taxon>
        <taxon>Streptosporangiales</taxon>
        <taxon>Nocardiopsidaceae</taxon>
        <taxon>Nocardiopsis</taxon>
    </lineage>
</organism>